<feature type="compositionally biased region" description="Polar residues" evidence="5">
    <location>
        <begin position="435"/>
        <end position="446"/>
    </location>
</feature>
<name>A0AAD4TI18_9MAGN</name>
<dbReference type="AlphaFoldDB" id="A0AAD4TI18"/>
<comment type="caution">
    <text evidence="6">The sequence shown here is derived from an EMBL/GenBank/DDBJ whole genome shotgun (WGS) entry which is preliminary data.</text>
</comment>
<reference evidence="6" key="1">
    <citation type="submission" date="2022-04" db="EMBL/GenBank/DDBJ databases">
        <title>A functionally conserved STORR gene fusion in Papaver species that diverged 16.8 million years ago.</title>
        <authorList>
            <person name="Catania T."/>
        </authorList>
    </citation>
    <scope>NUCLEOTIDE SEQUENCE</scope>
    <source>
        <strain evidence="6">S-188037</strain>
    </source>
</reference>
<keyword evidence="4" id="KW-0217">Developmental protein</keyword>
<evidence type="ECO:0000256" key="2">
    <source>
        <dbReference type="ARBA" id="ARBA00022782"/>
    </source>
</evidence>
<keyword evidence="2 4" id="KW-0221">Differentiation</keyword>
<evidence type="ECO:0000256" key="5">
    <source>
        <dbReference type="SAM" id="MobiDB-lite"/>
    </source>
</evidence>
<comment type="similarity">
    <text evidence="1 4">Belongs to the Frigida family.</text>
</comment>
<dbReference type="Pfam" id="PF07899">
    <property type="entry name" value="Frigida"/>
    <property type="match status" value="1"/>
</dbReference>
<feature type="compositionally biased region" description="Gly residues" evidence="5">
    <location>
        <begin position="413"/>
        <end position="423"/>
    </location>
</feature>
<evidence type="ECO:0000256" key="3">
    <source>
        <dbReference type="ARBA" id="ARBA00023089"/>
    </source>
</evidence>
<protein>
    <recommendedName>
        <fullName evidence="4">FRIGIDA-like protein</fullName>
    </recommendedName>
</protein>
<evidence type="ECO:0000256" key="1">
    <source>
        <dbReference type="ARBA" id="ARBA00008956"/>
    </source>
</evidence>
<feature type="region of interest" description="Disordered" evidence="5">
    <location>
        <begin position="389"/>
        <end position="457"/>
    </location>
</feature>
<gene>
    <name evidence="6" type="ORF">MKW98_008477</name>
</gene>
<dbReference type="PANTHER" id="PTHR31791">
    <property type="entry name" value="FRIGIDA-LIKE PROTEIN 3-RELATED"/>
    <property type="match status" value="1"/>
</dbReference>
<keyword evidence="7" id="KW-1185">Reference proteome</keyword>
<dbReference type="EMBL" id="JAJJMB010000289">
    <property type="protein sequence ID" value="KAI3962610.1"/>
    <property type="molecule type" value="Genomic_DNA"/>
</dbReference>
<accession>A0AAD4TI18</accession>
<dbReference type="GO" id="GO:0030154">
    <property type="term" value="P:cell differentiation"/>
    <property type="evidence" value="ECO:0007669"/>
    <property type="project" value="UniProtKB-KW"/>
</dbReference>
<dbReference type="InterPro" id="IPR012474">
    <property type="entry name" value="Frigida"/>
</dbReference>
<proteinExistence type="inferred from homology"/>
<dbReference type="GO" id="GO:0009908">
    <property type="term" value="P:flower development"/>
    <property type="evidence" value="ECO:0007669"/>
    <property type="project" value="UniProtKB-KW"/>
</dbReference>
<keyword evidence="3 4" id="KW-0287">Flowering</keyword>
<dbReference type="PANTHER" id="PTHR31791:SF10">
    <property type="entry name" value="FRIGIDA-LIKE PROTEIN"/>
    <property type="match status" value="1"/>
</dbReference>
<organism evidence="6 7">
    <name type="scientific">Papaver atlanticum</name>
    <dbReference type="NCBI Taxonomy" id="357466"/>
    <lineage>
        <taxon>Eukaryota</taxon>
        <taxon>Viridiplantae</taxon>
        <taxon>Streptophyta</taxon>
        <taxon>Embryophyta</taxon>
        <taxon>Tracheophyta</taxon>
        <taxon>Spermatophyta</taxon>
        <taxon>Magnoliopsida</taxon>
        <taxon>Ranunculales</taxon>
        <taxon>Papaveraceae</taxon>
        <taxon>Papaveroideae</taxon>
        <taxon>Papaver</taxon>
    </lineage>
</organism>
<evidence type="ECO:0000313" key="7">
    <source>
        <dbReference type="Proteomes" id="UP001202328"/>
    </source>
</evidence>
<sequence length="538" mass="59088">MATEVIIIDRDRIQKAFDEFETQKSLLTNCTQQWENLSSHFTSLEQALLQKTQTLDTKLETLDLETKKALAKLSERENSISERESIAITLIEEQKQNAFKEIYEGIIDSSSNGSEIEEALKSYCRKLDSKGLMKYMMSKRNDSLTMRVKIGIAIRECVDPFRFVLDGIEDYLDAKGKAGASDKRWPCGSLIHGLFPDLDGNSSLSVIATSVKERACVMAQVWKGKMDNLEGGRGDDMGPAEAAMFLQMVIGFGLKDKFEEEFLKKLILAYPSRKEMPKLAAALRFGEKMGDVINELVKNGKEIEAVNFACECGLTERFPPVPSLRACLRNSRKNANTMLKNGNYSAAQSEAANALELSSLKAIIRCVEENKLGAEFTLDSLRKRVSQLEKARVDRKKSVPVGNKPQVKRSRGGPRGSGGGGSGPPHFRHAKAGRGSNSYPSCNRRNQVPPVPHPAAGFYSYPNQPIYDPSPSYGGSYGGGHSRSPAAVPQTYAYQPEDLAGVGVARSSVAPYTPQPPVYGGYDYNGAAGATYQPSYSQ</sequence>
<evidence type="ECO:0000313" key="6">
    <source>
        <dbReference type="EMBL" id="KAI3962610.1"/>
    </source>
</evidence>
<evidence type="ECO:0000256" key="4">
    <source>
        <dbReference type="RuleBase" id="RU364012"/>
    </source>
</evidence>
<dbReference type="Proteomes" id="UP001202328">
    <property type="component" value="Unassembled WGS sequence"/>
</dbReference>